<accession>A0A383DM33</accession>
<name>A0A383DM33_9ZZZZ</name>
<organism evidence="1">
    <name type="scientific">marine metagenome</name>
    <dbReference type="NCBI Taxonomy" id="408172"/>
    <lineage>
        <taxon>unclassified sequences</taxon>
        <taxon>metagenomes</taxon>
        <taxon>ecological metagenomes</taxon>
    </lineage>
</organism>
<reference evidence="1" key="1">
    <citation type="submission" date="2018-05" db="EMBL/GenBank/DDBJ databases">
        <authorList>
            <person name="Lanie J.A."/>
            <person name="Ng W.-L."/>
            <person name="Kazmierczak K.M."/>
            <person name="Andrzejewski T.M."/>
            <person name="Davidsen T.M."/>
            <person name="Wayne K.J."/>
            <person name="Tettelin H."/>
            <person name="Glass J.I."/>
            <person name="Rusch D."/>
            <person name="Podicherti R."/>
            <person name="Tsui H.-C.T."/>
            <person name="Winkler M.E."/>
        </authorList>
    </citation>
    <scope>NUCLEOTIDE SEQUENCE</scope>
</reference>
<dbReference type="AlphaFoldDB" id="A0A383DM33"/>
<evidence type="ECO:0000313" key="1">
    <source>
        <dbReference type="EMBL" id="SVE45562.1"/>
    </source>
</evidence>
<feature type="non-terminal residue" evidence="1">
    <location>
        <position position="157"/>
    </location>
</feature>
<proteinExistence type="predicted"/>
<dbReference type="PROSITE" id="PS51257">
    <property type="entry name" value="PROKAR_LIPOPROTEIN"/>
    <property type="match status" value="1"/>
</dbReference>
<protein>
    <submittedName>
        <fullName evidence="1">Uncharacterized protein</fullName>
    </submittedName>
</protein>
<gene>
    <name evidence="1" type="ORF">METZ01_LOCUS498416</name>
</gene>
<sequence>MKTGILGILVTLLCSCGVTSRIEPYKQTNSVIGADDQLVVLARKHHTNYEAESGIIECISDGLANGNEALNVHSSVEFEDKLYPWFEPSTAPLDTEDLSELLERPGVAGRIEETGVRFVVWLDGSTERVASGGGISCAAGVGGAGCMGLAWWEDDAR</sequence>
<dbReference type="EMBL" id="UINC01218510">
    <property type="protein sequence ID" value="SVE45562.1"/>
    <property type="molecule type" value="Genomic_DNA"/>
</dbReference>